<comment type="caution">
    <text evidence="20">The sequence shown here is derived from an EMBL/GenBank/DDBJ whole genome shotgun (WGS) entry which is preliminary data.</text>
</comment>
<evidence type="ECO:0000256" key="6">
    <source>
        <dbReference type="ARBA" id="ARBA00022723"/>
    </source>
</evidence>
<evidence type="ECO:0000256" key="1">
    <source>
        <dbReference type="ARBA" id="ARBA00004418"/>
    </source>
</evidence>
<dbReference type="GO" id="GO:0046872">
    <property type="term" value="F:metal ion binding"/>
    <property type="evidence" value="ECO:0007669"/>
    <property type="project" value="UniProtKB-KW"/>
</dbReference>
<keyword evidence="3 14" id="KW-0813">Transport</keyword>
<gene>
    <name evidence="20" type="ORF">GCM10008170_07670</name>
    <name evidence="21" type="ORF">JOD31_001913</name>
</gene>
<dbReference type="SUPFAM" id="SSF46626">
    <property type="entry name" value="Cytochrome c"/>
    <property type="match status" value="2"/>
</dbReference>
<keyword evidence="6 14" id="KW-0479">Metal-binding</keyword>
<dbReference type="InterPro" id="IPR036909">
    <property type="entry name" value="Cyt_c-like_dom_sf"/>
</dbReference>
<evidence type="ECO:0000256" key="9">
    <source>
        <dbReference type="ARBA" id="ARBA00022982"/>
    </source>
</evidence>
<reference evidence="20" key="1">
    <citation type="journal article" date="2014" name="Int. J. Syst. Evol. Microbiol.">
        <title>Complete genome sequence of Corynebacterium casei LMG S-19264T (=DSM 44701T), isolated from a smear-ripened cheese.</title>
        <authorList>
            <consortium name="US DOE Joint Genome Institute (JGI-PGF)"/>
            <person name="Walter F."/>
            <person name="Albersmeier A."/>
            <person name="Kalinowski J."/>
            <person name="Ruckert C."/>
        </authorList>
    </citation>
    <scope>NUCLEOTIDE SEQUENCE</scope>
    <source>
        <strain evidence="20">VKM B-1606</strain>
    </source>
</reference>
<keyword evidence="8 14" id="KW-0574">Periplasm</keyword>
<comment type="cofactor">
    <cofactor evidence="16">
        <name>heme</name>
        <dbReference type="ChEBI" id="CHEBI:30413"/>
    </cofactor>
    <text evidence="16">Binds 2 heme groups per subunit.</text>
</comment>
<evidence type="ECO:0000256" key="15">
    <source>
        <dbReference type="PIRSR" id="PIRSR038455-1"/>
    </source>
</evidence>
<name>A0A9W6MQZ7_9HYPH</name>
<evidence type="ECO:0000256" key="10">
    <source>
        <dbReference type="ARBA" id="ARBA00023004"/>
    </source>
</evidence>
<evidence type="ECO:0000256" key="4">
    <source>
        <dbReference type="ARBA" id="ARBA00022617"/>
    </source>
</evidence>
<feature type="binding site" evidence="16">
    <location>
        <position position="241"/>
    </location>
    <ligand>
        <name>substrate</name>
    </ligand>
</feature>
<keyword evidence="5 14" id="KW-0808">Transferase</keyword>
<feature type="binding site" description="axial binding residue" evidence="17">
    <location>
        <position position="196"/>
    </location>
    <ligand>
        <name>heme c</name>
        <dbReference type="ChEBI" id="CHEBI:61717"/>
        <label>2</label>
    </ligand>
    <ligandPart>
        <name>Fe</name>
        <dbReference type="ChEBI" id="CHEBI:18248"/>
    </ligandPart>
</feature>
<dbReference type="Proteomes" id="UP000758856">
    <property type="component" value="Unassembled WGS sequence"/>
</dbReference>
<dbReference type="EMBL" id="JAFBCY010000002">
    <property type="protein sequence ID" value="MBM7851688.1"/>
    <property type="molecule type" value="Genomic_DNA"/>
</dbReference>
<dbReference type="RefSeq" id="WP_204950088.1">
    <property type="nucleotide sequence ID" value="NZ_BSFF01000001.1"/>
</dbReference>
<dbReference type="GO" id="GO:0070069">
    <property type="term" value="C:cytochrome complex"/>
    <property type="evidence" value="ECO:0007669"/>
    <property type="project" value="InterPro"/>
</dbReference>
<proteinExistence type="inferred from homology"/>
<dbReference type="GO" id="GO:0042597">
    <property type="term" value="C:periplasmic space"/>
    <property type="evidence" value="ECO:0007669"/>
    <property type="project" value="UniProtKB-SubCell"/>
</dbReference>
<dbReference type="GO" id="GO:0009055">
    <property type="term" value="F:electron transfer activity"/>
    <property type="evidence" value="ECO:0007669"/>
    <property type="project" value="InterPro"/>
</dbReference>
<reference evidence="20" key="3">
    <citation type="submission" date="2023-01" db="EMBL/GenBank/DDBJ databases">
        <authorList>
            <person name="Sun Q."/>
            <person name="Evtushenko L."/>
        </authorList>
    </citation>
    <scope>NUCLEOTIDE SEQUENCE</scope>
    <source>
        <strain evidence="20">VKM B-1606</strain>
    </source>
</reference>
<evidence type="ECO:0000256" key="18">
    <source>
        <dbReference type="SAM" id="SignalP"/>
    </source>
</evidence>
<dbReference type="PIRSF" id="PIRSF038455">
    <property type="entry name" value="SoxA"/>
    <property type="match status" value="1"/>
</dbReference>
<evidence type="ECO:0000256" key="11">
    <source>
        <dbReference type="ARBA" id="ARBA00025746"/>
    </source>
</evidence>
<dbReference type="Gene3D" id="1.10.760.10">
    <property type="entry name" value="Cytochrome c-like domain"/>
    <property type="match status" value="2"/>
</dbReference>
<feature type="chain" id="PRO_5040842431" description="SoxAX cytochrome complex subunit A" evidence="18">
    <location>
        <begin position="29"/>
        <end position="284"/>
    </location>
</feature>
<evidence type="ECO:0000256" key="13">
    <source>
        <dbReference type="ARBA" id="ARBA00048423"/>
    </source>
</evidence>
<evidence type="ECO:0000256" key="12">
    <source>
        <dbReference type="ARBA" id="ARBA00048077"/>
    </source>
</evidence>
<dbReference type="InterPro" id="IPR025710">
    <property type="entry name" value="SoxA"/>
</dbReference>
<evidence type="ECO:0000259" key="19">
    <source>
        <dbReference type="PROSITE" id="PS51007"/>
    </source>
</evidence>
<feature type="binding site" description="covalent" evidence="16">
    <location>
        <position position="83"/>
    </location>
    <ligand>
        <name>heme c</name>
        <dbReference type="ChEBI" id="CHEBI:61717"/>
        <label>1</label>
    </ligand>
</feature>
<dbReference type="EMBL" id="BSFF01000001">
    <property type="protein sequence ID" value="GLK54748.1"/>
    <property type="molecule type" value="Genomic_DNA"/>
</dbReference>
<keyword evidence="7 18" id="KW-0732">Signal</keyword>
<dbReference type="EC" id="2.8.5.2" evidence="14"/>
<evidence type="ECO:0000256" key="7">
    <source>
        <dbReference type="ARBA" id="ARBA00022729"/>
    </source>
</evidence>
<feature type="binding site" description="axial binding residue" evidence="17">
    <location>
        <position position="245"/>
    </location>
    <ligand>
        <name>heme c</name>
        <dbReference type="ChEBI" id="CHEBI:61717"/>
        <label>2</label>
    </ligand>
    <ligandPart>
        <name>Fe</name>
        <dbReference type="ChEBI" id="CHEBI:18248"/>
    </ligandPart>
</feature>
<evidence type="ECO:0000313" key="20">
    <source>
        <dbReference type="EMBL" id="GLK54748.1"/>
    </source>
</evidence>
<dbReference type="Pfam" id="PF21342">
    <property type="entry name" value="SoxA-TsdA_cyt-c"/>
    <property type="match status" value="1"/>
</dbReference>
<evidence type="ECO:0000256" key="16">
    <source>
        <dbReference type="PIRSR" id="PIRSR038455-2"/>
    </source>
</evidence>
<evidence type="ECO:0000313" key="22">
    <source>
        <dbReference type="Proteomes" id="UP000758856"/>
    </source>
</evidence>
<accession>A0A9W6MQZ7</accession>
<keyword evidence="22" id="KW-1185">Reference proteome</keyword>
<protein>
    <recommendedName>
        <fullName evidence="14">SoxAX cytochrome complex subunit A</fullName>
        <ecNumber evidence="14">2.8.5.2</ecNumber>
    </recommendedName>
    <alternativeName>
        <fullName evidence="14">Protein SoxA</fullName>
    </alternativeName>
    <alternativeName>
        <fullName evidence="14">Sulfur oxidizing protein A</fullName>
    </alternativeName>
    <alternativeName>
        <fullName evidence="14">Thiosulfate-oxidizing multienzyme system protein SoxA</fullName>
    </alternativeName>
</protein>
<evidence type="ECO:0000256" key="8">
    <source>
        <dbReference type="ARBA" id="ARBA00022764"/>
    </source>
</evidence>
<keyword evidence="9 14" id="KW-0249">Electron transport</keyword>
<reference evidence="21 22" key="2">
    <citation type="submission" date="2021-01" db="EMBL/GenBank/DDBJ databases">
        <title>Genomic Encyclopedia of Type Strains, Phase IV (KMG-IV): sequencing the most valuable type-strain genomes for metagenomic binning, comparative biology and taxonomic classification.</title>
        <authorList>
            <person name="Goeker M."/>
        </authorList>
    </citation>
    <scope>NUCLEOTIDE SEQUENCE [LARGE SCALE GENOMIC DNA]</scope>
    <source>
        <strain evidence="21 22">DSM 6130</strain>
    </source>
</reference>
<dbReference type="NCBIfam" id="TIGR04484">
    <property type="entry name" value="thiosulf_SoxA"/>
    <property type="match status" value="1"/>
</dbReference>
<comment type="similarity">
    <text evidence="11 14">Belongs to the SoxA family.</text>
</comment>
<keyword evidence="10 14" id="KW-0408">Iron</keyword>
<feature type="active site" description="Cysteine persulfide intermediate" evidence="15">
    <location>
        <position position="245"/>
    </location>
</feature>
<evidence type="ECO:0000256" key="17">
    <source>
        <dbReference type="PIRSR" id="PIRSR038455-3"/>
    </source>
</evidence>
<evidence type="ECO:0000256" key="5">
    <source>
        <dbReference type="ARBA" id="ARBA00022679"/>
    </source>
</evidence>
<dbReference type="GO" id="GO:0016740">
    <property type="term" value="F:transferase activity"/>
    <property type="evidence" value="ECO:0007669"/>
    <property type="project" value="UniProtKB-KW"/>
</dbReference>
<keyword evidence="4 14" id="KW-0349">Heme</keyword>
<dbReference type="GO" id="GO:0020037">
    <property type="term" value="F:heme binding"/>
    <property type="evidence" value="ECO:0007669"/>
    <property type="project" value="InterPro"/>
</dbReference>
<dbReference type="AlphaFoldDB" id="A0A9W6MQZ7"/>
<comment type="catalytic activity">
    <reaction evidence="13 14">
        <text>S-sulfanyl-L-cysteinyl-[SoxY protein] + thiosulfate + 2 Fe(III)-[cytochrome c] = S-(2-sulfodisulfanyl)-L-cysteinyl-[SoxY protein] + 2 Fe(II)-[cytochrome c] + 2 H(+)</text>
        <dbReference type="Rhea" id="RHEA:51224"/>
        <dbReference type="Rhea" id="RHEA-COMP:10350"/>
        <dbReference type="Rhea" id="RHEA-COMP:14399"/>
        <dbReference type="Rhea" id="RHEA-COMP:14689"/>
        <dbReference type="Rhea" id="RHEA-COMP:14690"/>
        <dbReference type="ChEBI" id="CHEBI:15378"/>
        <dbReference type="ChEBI" id="CHEBI:29033"/>
        <dbReference type="ChEBI" id="CHEBI:29034"/>
        <dbReference type="ChEBI" id="CHEBI:33542"/>
        <dbReference type="ChEBI" id="CHEBI:61963"/>
        <dbReference type="ChEBI" id="CHEBI:140664"/>
        <dbReference type="EC" id="2.8.5.2"/>
    </reaction>
</comment>
<feature type="domain" description="Cytochrome c" evidence="19">
    <location>
        <begin position="172"/>
        <end position="272"/>
    </location>
</feature>
<evidence type="ECO:0000313" key="23">
    <source>
        <dbReference type="Proteomes" id="UP001143400"/>
    </source>
</evidence>
<comment type="catalytic activity">
    <reaction evidence="12 14">
        <text>L-cysteinyl-[SoxY protein] + thiosulfate + 2 Fe(III)-[cytochrome c] = S-sulfosulfanyl-L-cysteinyl-[SoxY protein] + 2 Fe(II)-[cytochrome c] + 2 H(+)</text>
        <dbReference type="Rhea" id="RHEA:56720"/>
        <dbReference type="Rhea" id="RHEA-COMP:10350"/>
        <dbReference type="Rhea" id="RHEA-COMP:14328"/>
        <dbReference type="Rhea" id="RHEA-COMP:14399"/>
        <dbReference type="Rhea" id="RHEA-COMP:14691"/>
        <dbReference type="ChEBI" id="CHEBI:15378"/>
        <dbReference type="ChEBI" id="CHEBI:29033"/>
        <dbReference type="ChEBI" id="CHEBI:29034"/>
        <dbReference type="ChEBI" id="CHEBI:29950"/>
        <dbReference type="ChEBI" id="CHEBI:33542"/>
        <dbReference type="ChEBI" id="CHEBI:139321"/>
        <dbReference type="EC" id="2.8.5.2"/>
    </reaction>
</comment>
<dbReference type="FunFam" id="1.10.760.10:FF:000030">
    <property type="entry name" value="L-cysteine S-thiosulfotransferase subunit SoxA"/>
    <property type="match status" value="1"/>
</dbReference>
<evidence type="ECO:0000256" key="14">
    <source>
        <dbReference type="PIRNR" id="PIRNR038455"/>
    </source>
</evidence>
<organism evidence="20 23">
    <name type="scientific">Methylopila capsulata</name>
    <dbReference type="NCBI Taxonomy" id="61654"/>
    <lineage>
        <taxon>Bacteria</taxon>
        <taxon>Pseudomonadati</taxon>
        <taxon>Pseudomonadota</taxon>
        <taxon>Alphaproteobacteria</taxon>
        <taxon>Hyphomicrobiales</taxon>
        <taxon>Methylopilaceae</taxon>
        <taxon>Methylopila</taxon>
    </lineage>
</organism>
<feature type="signal peptide" evidence="18">
    <location>
        <begin position="1"/>
        <end position="28"/>
    </location>
</feature>
<comment type="subunit">
    <text evidence="2 14">Heterodimer of SoxA and SoxX.</text>
</comment>
<feature type="binding site" description="covalent" evidence="16">
    <location>
        <position position="192"/>
    </location>
    <ligand>
        <name>heme c</name>
        <dbReference type="ChEBI" id="CHEBI:61717"/>
        <label>2</label>
    </ligand>
</feature>
<evidence type="ECO:0000313" key="21">
    <source>
        <dbReference type="EMBL" id="MBM7851688.1"/>
    </source>
</evidence>
<dbReference type="PROSITE" id="PS51007">
    <property type="entry name" value="CYTC"/>
    <property type="match status" value="1"/>
</dbReference>
<evidence type="ECO:0000256" key="2">
    <source>
        <dbReference type="ARBA" id="ARBA00011530"/>
    </source>
</evidence>
<comment type="subcellular location">
    <subcellularLocation>
        <location evidence="1 14">Periplasm</location>
    </subcellularLocation>
</comment>
<feature type="binding site" description="covalent" evidence="16">
    <location>
        <position position="195"/>
    </location>
    <ligand>
        <name>heme c</name>
        <dbReference type="ChEBI" id="CHEBI:61717"/>
        <label>2</label>
    </ligand>
</feature>
<evidence type="ECO:0000256" key="3">
    <source>
        <dbReference type="ARBA" id="ARBA00022448"/>
    </source>
</evidence>
<dbReference type="GO" id="GO:0016669">
    <property type="term" value="F:oxidoreductase activity, acting on a sulfur group of donors, cytochrome as acceptor"/>
    <property type="evidence" value="ECO:0007669"/>
    <property type="project" value="InterPro"/>
</dbReference>
<feature type="binding site" description="axial binding residue" evidence="17">
    <location>
        <position position="119"/>
    </location>
    <ligand>
        <name>heme c</name>
        <dbReference type="ChEBI" id="CHEBI:61717"/>
        <label>1</label>
    </ligand>
    <ligandPart>
        <name>Fe</name>
        <dbReference type="ChEBI" id="CHEBI:18248"/>
    </ligandPart>
</feature>
<dbReference type="InterPro" id="IPR009056">
    <property type="entry name" value="Cyt_c-like_dom"/>
</dbReference>
<dbReference type="Proteomes" id="UP001143400">
    <property type="component" value="Unassembled WGS sequence"/>
</dbReference>
<sequence length="284" mass="30932">MRSKPIGGALAGLAAIALTLGLTALGSAQDGASSGASNSAAEIERYRKMIDDPMANPGFLNVDRGEALWSEARGDKAVSLETCDLGEGPGVLEGAYAKLPRYFKDSDQVMDLEQRLLWCMEKVQAFDTKAIRAKPFSGPGRGSDMEDLVAFIANKSSGMKIEAPLAHPKEKELYRIGEALFFRRSSVMDFSCATCHGAPNKRIRTTDLPQFDTPNPSAQASMASWPTYRVSQSATRTMQHRLWDCYRQMRMPAPGYASEAVTALALYLNKNAEGGELKVPSIKR</sequence>
<dbReference type="GO" id="GO:0019417">
    <property type="term" value="P:sulfur oxidation"/>
    <property type="evidence" value="ECO:0007669"/>
    <property type="project" value="InterPro"/>
</dbReference>